<dbReference type="Proteomes" id="UP000236546">
    <property type="component" value="Unassembled WGS sequence"/>
</dbReference>
<accession>A0A2K0TJ31</accession>
<protein>
    <submittedName>
        <fullName evidence="1">Uncharacterized protein</fullName>
    </submittedName>
</protein>
<gene>
    <name evidence="1" type="ORF">TGAMA5MH_02772</name>
</gene>
<comment type="caution">
    <text evidence="1">The sequence shown here is derived from an EMBL/GenBank/DDBJ whole genome shotgun (WGS) entry which is preliminary data.</text>
</comment>
<evidence type="ECO:0000313" key="2">
    <source>
        <dbReference type="Proteomes" id="UP000236546"/>
    </source>
</evidence>
<organism evidence="1 2">
    <name type="scientific">Trichoderma gamsii</name>
    <dbReference type="NCBI Taxonomy" id="398673"/>
    <lineage>
        <taxon>Eukaryota</taxon>
        <taxon>Fungi</taxon>
        <taxon>Dikarya</taxon>
        <taxon>Ascomycota</taxon>
        <taxon>Pezizomycotina</taxon>
        <taxon>Sordariomycetes</taxon>
        <taxon>Hypocreomycetidae</taxon>
        <taxon>Hypocreales</taxon>
        <taxon>Hypocreaceae</taxon>
        <taxon>Trichoderma</taxon>
    </lineage>
</organism>
<dbReference type="EMBL" id="MTYH01000024">
    <property type="protein sequence ID" value="PNP45549.1"/>
    <property type="molecule type" value="Genomic_DNA"/>
</dbReference>
<proteinExistence type="predicted"/>
<dbReference type="AlphaFoldDB" id="A0A2K0TJ31"/>
<reference evidence="1 2" key="1">
    <citation type="submission" date="2017-02" db="EMBL/GenBank/DDBJ databases">
        <title>Genomes of Trichoderma spp. with biocontrol activity.</title>
        <authorList>
            <person name="Gardiner D."/>
            <person name="Kazan K."/>
            <person name="Vos C."/>
            <person name="Harvey P."/>
        </authorList>
    </citation>
    <scope>NUCLEOTIDE SEQUENCE [LARGE SCALE GENOMIC DNA]</scope>
    <source>
        <strain evidence="1 2">A5MH</strain>
    </source>
</reference>
<name>A0A2K0TJ31_9HYPO</name>
<evidence type="ECO:0000313" key="1">
    <source>
        <dbReference type="EMBL" id="PNP45549.1"/>
    </source>
</evidence>
<sequence>MPIIAVFTTTHAHQLDFTITSFDIESICRYIFRNSFDNLTFAAFKFPAELAEEQPLLELVQPLIPYDVFDSHYNIVSVFSTQVASSAFVTD</sequence>